<comment type="caution">
    <text evidence="1">The sequence shown here is derived from an EMBL/GenBank/DDBJ whole genome shotgun (WGS) entry which is preliminary data.</text>
</comment>
<gene>
    <name evidence="1" type="ORF">SNE40_021832</name>
</gene>
<protein>
    <submittedName>
        <fullName evidence="1">Uncharacterized protein</fullName>
    </submittedName>
</protein>
<reference evidence="1 2" key="1">
    <citation type="submission" date="2024-01" db="EMBL/GenBank/DDBJ databases">
        <title>The genome of the rayed Mediterranean limpet Patella caerulea (Linnaeus, 1758).</title>
        <authorList>
            <person name="Anh-Thu Weber A."/>
            <person name="Halstead-Nussloch G."/>
        </authorList>
    </citation>
    <scope>NUCLEOTIDE SEQUENCE [LARGE SCALE GENOMIC DNA]</scope>
    <source>
        <strain evidence="1">AATW-2023a</strain>
        <tissue evidence="1">Whole specimen</tissue>
    </source>
</reference>
<proteinExistence type="predicted"/>
<evidence type="ECO:0000313" key="1">
    <source>
        <dbReference type="EMBL" id="KAK6167906.1"/>
    </source>
</evidence>
<keyword evidence="2" id="KW-1185">Reference proteome</keyword>
<dbReference type="Proteomes" id="UP001347796">
    <property type="component" value="Unassembled WGS sequence"/>
</dbReference>
<sequence>MSGVYYEPTSFLKKTTATELFRELTNAVQYENEDPHDFLLRCMDLQQKITFASKEMDTFDYSDWLINKIFRRTLLTGFKSEQMRMEINSILVDGIANEILIQKLIALNQRIKERNVN</sequence>
<organism evidence="1 2">
    <name type="scientific">Patella caerulea</name>
    <name type="common">Rayed Mediterranean limpet</name>
    <dbReference type="NCBI Taxonomy" id="87958"/>
    <lineage>
        <taxon>Eukaryota</taxon>
        <taxon>Metazoa</taxon>
        <taxon>Spiralia</taxon>
        <taxon>Lophotrochozoa</taxon>
        <taxon>Mollusca</taxon>
        <taxon>Gastropoda</taxon>
        <taxon>Patellogastropoda</taxon>
        <taxon>Patelloidea</taxon>
        <taxon>Patellidae</taxon>
        <taxon>Patella</taxon>
    </lineage>
</organism>
<accession>A0AAN8GCZ0</accession>
<evidence type="ECO:0000313" key="2">
    <source>
        <dbReference type="Proteomes" id="UP001347796"/>
    </source>
</evidence>
<name>A0AAN8GCZ0_PATCE</name>
<dbReference type="EMBL" id="JAZGQO010000018">
    <property type="protein sequence ID" value="KAK6167906.1"/>
    <property type="molecule type" value="Genomic_DNA"/>
</dbReference>
<dbReference type="AlphaFoldDB" id="A0AAN8GCZ0"/>